<dbReference type="RefSeq" id="WP_337694325.1">
    <property type="nucleotide sequence ID" value="NZ_JBBEGN010000003.1"/>
</dbReference>
<sequence>MALQNPTAKATGQAETRDCADLATGAVRQYLIQHRCEALQRATFSVSYGRDRAVVVVAWVEMGSVEDAEGLKEVVDSPGTGSIRPLDRRVTLTGQRYQSDIDGPLVTTAEAEPVAGSVPGRVLEEAAAQAAG</sequence>
<keyword evidence="2" id="KW-1185">Reference proteome</keyword>
<evidence type="ECO:0000313" key="1">
    <source>
        <dbReference type="EMBL" id="MEJ2867714.1"/>
    </source>
</evidence>
<protein>
    <recommendedName>
        <fullName evidence="3">Lipoprotein</fullName>
    </recommendedName>
</protein>
<dbReference type="EMBL" id="JBBEGN010000003">
    <property type="protein sequence ID" value="MEJ2867714.1"/>
    <property type="molecule type" value="Genomic_DNA"/>
</dbReference>
<gene>
    <name evidence="1" type="ORF">WCD74_08065</name>
</gene>
<dbReference type="Proteomes" id="UP001385809">
    <property type="component" value="Unassembled WGS sequence"/>
</dbReference>
<accession>A0ABU8MK67</accession>
<evidence type="ECO:0000313" key="2">
    <source>
        <dbReference type="Proteomes" id="UP001385809"/>
    </source>
</evidence>
<organism evidence="1 2">
    <name type="scientific">Actinomycetospora aurantiaca</name>
    <dbReference type="NCBI Taxonomy" id="3129233"/>
    <lineage>
        <taxon>Bacteria</taxon>
        <taxon>Bacillati</taxon>
        <taxon>Actinomycetota</taxon>
        <taxon>Actinomycetes</taxon>
        <taxon>Pseudonocardiales</taxon>
        <taxon>Pseudonocardiaceae</taxon>
        <taxon>Actinomycetospora</taxon>
    </lineage>
</organism>
<name>A0ABU8MK67_9PSEU</name>
<comment type="caution">
    <text evidence="1">The sequence shown here is derived from an EMBL/GenBank/DDBJ whole genome shotgun (WGS) entry which is preliminary data.</text>
</comment>
<proteinExistence type="predicted"/>
<reference evidence="1 2" key="1">
    <citation type="submission" date="2024-03" db="EMBL/GenBank/DDBJ databases">
        <title>Actinomycetospora sp. OC33-EN08, a novel actinomycete isolated from wild orchid (Aerides multiflora).</title>
        <authorList>
            <person name="Suriyachadkun C."/>
        </authorList>
    </citation>
    <scope>NUCLEOTIDE SEQUENCE [LARGE SCALE GENOMIC DNA]</scope>
    <source>
        <strain evidence="1 2">OC33-EN08</strain>
    </source>
</reference>
<evidence type="ECO:0008006" key="3">
    <source>
        <dbReference type="Google" id="ProtNLM"/>
    </source>
</evidence>